<evidence type="ECO:0000313" key="5">
    <source>
        <dbReference type="Proteomes" id="UP001341840"/>
    </source>
</evidence>
<gene>
    <name evidence="4" type="ORF">PIB30_018094</name>
</gene>
<keyword evidence="3" id="KW-0808">Transferase</keyword>
<evidence type="ECO:0000313" key="4">
    <source>
        <dbReference type="EMBL" id="MED6205496.1"/>
    </source>
</evidence>
<dbReference type="SUPFAM" id="SSF53756">
    <property type="entry name" value="UDP-Glycosyltransferase/glycogen phosphorylase"/>
    <property type="match status" value="1"/>
</dbReference>
<protein>
    <recommendedName>
        <fullName evidence="6">Glycosyltransferase</fullName>
    </recommendedName>
</protein>
<dbReference type="PANTHER" id="PTHR48047">
    <property type="entry name" value="GLYCOSYLTRANSFERASE"/>
    <property type="match status" value="1"/>
</dbReference>
<dbReference type="Pfam" id="PF00201">
    <property type="entry name" value="UDPGT"/>
    <property type="match status" value="1"/>
</dbReference>
<accession>A0ABU6Y7H9</accession>
<evidence type="ECO:0000256" key="2">
    <source>
        <dbReference type="ARBA" id="ARBA00022676"/>
    </source>
</evidence>
<keyword evidence="5" id="KW-1185">Reference proteome</keyword>
<sequence length="492" mass="55691">MESVNNIIVDEERPLKIYFIPYLASGHLIPQADITRLFASRGHHVTVLTTPSNAQLFLKSNPYLHRNYRVQIFPFPADQVGLPAGIENLTGIKTFDDSLKLHSGASLLQEPFTNFIEQDPPDCIVGDFLYPWLHDLAIKLRIPRFAFNGFCLFTICAMESLRLHRMEPTGPYLVPDLPGKITMNTAPPKFAKDFIENLLDTEAKSDGILVNNFIELDGEEYVEYYEKITGHKAWHVGPACLVRRTTEEKAVRGTEKSVLNVEDCLSWLDSKRVNSVVYVSFGTICQFPDSQLYEIACGLEASGCEFIWVVPEKKGKESESEAEKEKWLPKGFEERNKTKGMVIRGWAPQVLILGHVAVGGILTHCGWNSTSEAVSVGVPMITWPLHSDQFYNEKLICEVRGIGVEIGVDEWSNDGYGEKEKVVGRLEIEKGVRRVMDGGDEAEGIRRRVEEFKKKAREAVQEGGSSYNNLTSLIHEIRRLIRHKRLKLHKFE</sequence>
<dbReference type="Proteomes" id="UP001341840">
    <property type="component" value="Unassembled WGS sequence"/>
</dbReference>
<name>A0ABU6Y7H9_9FABA</name>
<dbReference type="InterPro" id="IPR002213">
    <property type="entry name" value="UDP_glucos_trans"/>
</dbReference>
<comment type="caution">
    <text evidence="4">The sequence shown here is derived from an EMBL/GenBank/DDBJ whole genome shotgun (WGS) entry which is preliminary data.</text>
</comment>
<organism evidence="4 5">
    <name type="scientific">Stylosanthes scabra</name>
    <dbReference type="NCBI Taxonomy" id="79078"/>
    <lineage>
        <taxon>Eukaryota</taxon>
        <taxon>Viridiplantae</taxon>
        <taxon>Streptophyta</taxon>
        <taxon>Embryophyta</taxon>
        <taxon>Tracheophyta</taxon>
        <taxon>Spermatophyta</taxon>
        <taxon>Magnoliopsida</taxon>
        <taxon>eudicotyledons</taxon>
        <taxon>Gunneridae</taxon>
        <taxon>Pentapetalae</taxon>
        <taxon>rosids</taxon>
        <taxon>fabids</taxon>
        <taxon>Fabales</taxon>
        <taxon>Fabaceae</taxon>
        <taxon>Papilionoideae</taxon>
        <taxon>50 kb inversion clade</taxon>
        <taxon>dalbergioids sensu lato</taxon>
        <taxon>Dalbergieae</taxon>
        <taxon>Pterocarpus clade</taxon>
        <taxon>Stylosanthes</taxon>
    </lineage>
</organism>
<keyword evidence="2" id="KW-0328">Glycosyltransferase</keyword>
<dbReference type="Gene3D" id="3.40.50.2000">
    <property type="entry name" value="Glycogen Phosphorylase B"/>
    <property type="match status" value="2"/>
</dbReference>
<reference evidence="4 5" key="1">
    <citation type="journal article" date="2023" name="Plants (Basel)">
        <title>Bridging the Gap: Combining Genomics and Transcriptomics Approaches to Understand Stylosanthes scabra, an Orphan Legume from the Brazilian Caatinga.</title>
        <authorList>
            <person name="Ferreira-Neto J.R.C."/>
            <person name="da Silva M.D."/>
            <person name="Binneck E."/>
            <person name="de Melo N.F."/>
            <person name="da Silva R.H."/>
            <person name="de Melo A.L.T.M."/>
            <person name="Pandolfi V."/>
            <person name="Bustamante F.O."/>
            <person name="Brasileiro-Vidal A.C."/>
            <person name="Benko-Iseppon A.M."/>
        </authorList>
    </citation>
    <scope>NUCLEOTIDE SEQUENCE [LARGE SCALE GENOMIC DNA]</scope>
    <source>
        <tissue evidence="4">Leaves</tissue>
    </source>
</reference>
<evidence type="ECO:0008006" key="6">
    <source>
        <dbReference type="Google" id="ProtNLM"/>
    </source>
</evidence>
<comment type="similarity">
    <text evidence="1">Belongs to the UDP-glycosyltransferase family.</text>
</comment>
<dbReference type="PANTHER" id="PTHR48047:SF45">
    <property type="entry name" value="SCOPOLETIN GLUCOSYLTRANSFERASE-LIKE"/>
    <property type="match status" value="1"/>
</dbReference>
<dbReference type="EMBL" id="JASCZI010241709">
    <property type="protein sequence ID" value="MED6205496.1"/>
    <property type="molecule type" value="Genomic_DNA"/>
</dbReference>
<proteinExistence type="inferred from homology"/>
<evidence type="ECO:0000256" key="1">
    <source>
        <dbReference type="ARBA" id="ARBA00009995"/>
    </source>
</evidence>
<dbReference type="CDD" id="cd03784">
    <property type="entry name" value="GT1_Gtf-like"/>
    <property type="match status" value="1"/>
</dbReference>
<evidence type="ECO:0000256" key="3">
    <source>
        <dbReference type="ARBA" id="ARBA00022679"/>
    </source>
</evidence>